<protein>
    <submittedName>
        <fullName evidence="2">Uncharacterized protein</fullName>
    </submittedName>
</protein>
<dbReference type="Proteomes" id="UP001610432">
    <property type="component" value="Unassembled WGS sequence"/>
</dbReference>
<comment type="caution">
    <text evidence="2">The sequence shown here is derived from an EMBL/GenBank/DDBJ whole genome shotgun (WGS) entry which is preliminary data.</text>
</comment>
<organism evidence="2 3">
    <name type="scientific">Aspergillus lucknowensis</name>
    <dbReference type="NCBI Taxonomy" id="176173"/>
    <lineage>
        <taxon>Eukaryota</taxon>
        <taxon>Fungi</taxon>
        <taxon>Dikarya</taxon>
        <taxon>Ascomycota</taxon>
        <taxon>Pezizomycotina</taxon>
        <taxon>Eurotiomycetes</taxon>
        <taxon>Eurotiomycetidae</taxon>
        <taxon>Eurotiales</taxon>
        <taxon>Aspergillaceae</taxon>
        <taxon>Aspergillus</taxon>
        <taxon>Aspergillus subgen. Nidulantes</taxon>
    </lineage>
</organism>
<evidence type="ECO:0000313" key="3">
    <source>
        <dbReference type="Proteomes" id="UP001610432"/>
    </source>
</evidence>
<evidence type="ECO:0000256" key="1">
    <source>
        <dbReference type="SAM" id="MobiDB-lite"/>
    </source>
</evidence>
<feature type="compositionally biased region" description="Low complexity" evidence="1">
    <location>
        <begin position="48"/>
        <end position="58"/>
    </location>
</feature>
<proteinExistence type="predicted"/>
<sequence length="158" mass="17534">MDAFLSKNNTENKRSSNEKMLQSLGENDSWTSRSPGCRLEWGRGAGVRGTTTTGQGQTCPGPDSLVHSPLCVTLVGKNLELEGRQRRHWGGITRKITLVEASQWAVSATTSGKETRSSCRIEKDVRDPCPVEPGPVWSCEIRKRGRRGRRGLRRSQRA</sequence>
<feature type="region of interest" description="Disordered" evidence="1">
    <location>
        <begin position="1"/>
        <end position="63"/>
    </location>
</feature>
<keyword evidence="3" id="KW-1185">Reference proteome</keyword>
<gene>
    <name evidence="2" type="ORF">BJX67DRAFT_279147</name>
</gene>
<reference evidence="2 3" key="1">
    <citation type="submission" date="2024-07" db="EMBL/GenBank/DDBJ databases">
        <title>Section-level genome sequencing and comparative genomics of Aspergillus sections Usti and Cavernicolus.</title>
        <authorList>
            <consortium name="Lawrence Berkeley National Laboratory"/>
            <person name="Nybo J.L."/>
            <person name="Vesth T.C."/>
            <person name="Theobald S."/>
            <person name="Frisvad J.C."/>
            <person name="Larsen T.O."/>
            <person name="Kjaerboelling I."/>
            <person name="Rothschild-Mancinelli K."/>
            <person name="Lyhne E.K."/>
            <person name="Kogle M.E."/>
            <person name="Barry K."/>
            <person name="Clum A."/>
            <person name="Na H."/>
            <person name="Ledsgaard L."/>
            <person name="Lin J."/>
            <person name="Lipzen A."/>
            <person name="Kuo A."/>
            <person name="Riley R."/>
            <person name="Mondo S."/>
            <person name="Labutti K."/>
            <person name="Haridas S."/>
            <person name="Pangalinan J."/>
            <person name="Salamov A.A."/>
            <person name="Simmons B.A."/>
            <person name="Magnuson J.K."/>
            <person name="Chen J."/>
            <person name="Drula E."/>
            <person name="Henrissat B."/>
            <person name="Wiebenga A."/>
            <person name="Lubbers R.J."/>
            <person name="Gomes A.C."/>
            <person name="Macurrencykelacurrency M.R."/>
            <person name="Stajich J."/>
            <person name="Grigoriev I.V."/>
            <person name="Mortensen U.H."/>
            <person name="De Vries R.P."/>
            <person name="Baker S.E."/>
            <person name="Andersen M.R."/>
        </authorList>
    </citation>
    <scope>NUCLEOTIDE SEQUENCE [LARGE SCALE GENOMIC DNA]</scope>
    <source>
        <strain evidence="2 3">CBS 449.75</strain>
    </source>
</reference>
<feature type="compositionally biased region" description="Polar residues" evidence="1">
    <location>
        <begin position="18"/>
        <end position="34"/>
    </location>
</feature>
<evidence type="ECO:0000313" key="2">
    <source>
        <dbReference type="EMBL" id="KAL2870272.1"/>
    </source>
</evidence>
<dbReference type="EMBL" id="JBFXLQ010000006">
    <property type="protein sequence ID" value="KAL2870272.1"/>
    <property type="molecule type" value="Genomic_DNA"/>
</dbReference>
<accession>A0ABR4M0W2</accession>
<name>A0ABR4M0W2_9EURO</name>
<dbReference type="RefSeq" id="XP_070889251.1">
    <property type="nucleotide sequence ID" value="XM_071026616.1"/>
</dbReference>
<dbReference type="GeneID" id="98141688"/>